<dbReference type="Proteomes" id="UP000321960">
    <property type="component" value="Unassembled WGS sequence"/>
</dbReference>
<proteinExistence type="predicted"/>
<reference evidence="2" key="1">
    <citation type="journal article" date="2014" name="Int. J. Syst. Evol. Microbiol.">
        <title>Complete genome of a new Firmicutes species belonging to the dominant human colonic microbiota ('Ruminococcus bicirculans') reveals two chromosomes and a selective capacity to utilize plant glucans.</title>
        <authorList>
            <consortium name="NISC Comparative Sequencing Program"/>
            <person name="Wegmann U."/>
            <person name="Louis P."/>
            <person name="Goesmann A."/>
            <person name="Henrissat B."/>
            <person name="Duncan S.H."/>
            <person name="Flint H.J."/>
        </authorList>
    </citation>
    <scope>NUCLEOTIDE SEQUENCE</scope>
    <source>
        <strain evidence="2">NBRC 107715</strain>
    </source>
</reference>
<protein>
    <submittedName>
        <fullName evidence="1">Uncharacterized protein</fullName>
    </submittedName>
</protein>
<dbReference type="EMBL" id="BSPK01000114">
    <property type="protein sequence ID" value="GLS67636.1"/>
    <property type="molecule type" value="Genomic_DNA"/>
</dbReference>
<accession>A0A512JB48</accession>
<dbReference type="EMBL" id="BJZU01000141">
    <property type="protein sequence ID" value="GEP07214.1"/>
    <property type="molecule type" value="Genomic_DNA"/>
</dbReference>
<keyword evidence="4" id="KW-1185">Reference proteome</keyword>
<organism evidence="1 3">
    <name type="scientific">Methylobacterium oxalidis</name>
    <dbReference type="NCBI Taxonomy" id="944322"/>
    <lineage>
        <taxon>Bacteria</taxon>
        <taxon>Pseudomonadati</taxon>
        <taxon>Pseudomonadota</taxon>
        <taxon>Alphaproteobacteria</taxon>
        <taxon>Hyphomicrobiales</taxon>
        <taxon>Methylobacteriaceae</taxon>
        <taxon>Methylobacterium</taxon>
    </lineage>
</organism>
<comment type="caution">
    <text evidence="1">The sequence shown here is derived from an EMBL/GenBank/DDBJ whole genome shotgun (WGS) entry which is preliminary data.</text>
</comment>
<reference evidence="4" key="2">
    <citation type="journal article" date="2019" name="Int. J. Syst. Evol. Microbiol.">
        <title>The Global Catalogue of Microorganisms (GCM) 10K type strain sequencing project: providing services to taxonomists for standard genome sequencing and annotation.</title>
        <authorList>
            <consortium name="The Broad Institute Genomics Platform"/>
            <consortium name="The Broad Institute Genome Sequencing Center for Infectious Disease"/>
            <person name="Wu L."/>
            <person name="Ma J."/>
        </authorList>
    </citation>
    <scope>NUCLEOTIDE SEQUENCE [LARGE SCALE GENOMIC DNA]</scope>
    <source>
        <strain evidence="4">NBRC 107715</strain>
    </source>
</reference>
<dbReference type="Proteomes" id="UP001156856">
    <property type="component" value="Unassembled WGS sequence"/>
</dbReference>
<evidence type="ECO:0000313" key="1">
    <source>
        <dbReference type="EMBL" id="GEP07214.1"/>
    </source>
</evidence>
<gene>
    <name evidence="2" type="ORF">GCM10007888_60200</name>
    <name evidence="1" type="ORF">MOX02_52520</name>
</gene>
<evidence type="ECO:0000313" key="4">
    <source>
        <dbReference type="Proteomes" id="UP001156856"/>
    </source>
</evidence>
<reference evidence="1 3" key="3">
    <citation type="submission" date="2019-07" db="EMBL/GenBank/DDBJ databases">
        <title>Whole genome shotgun sequence of Methylobacterium oxalidis NBRC 107715.</title>
        <authorList>
            <person name="Hosoyama A."/>
            <person name="Uohara A."/>
            <person name="Ohji S."/>
            <person name="Ichikawa N."/>
        </authorList>
    </citation>
    <scope>NUCLEOTIDE SEQUENCE [LARGE SCALE GENOMIC DNA]</scope>
    <source>
        <strain evidence="1 3">NBRC 107715</strain>
    </source>
</reference>
<name>A0A512JB48_9HYPH</name>
<reference evidence="2" key="4">
    <citation type="submission" date="2023-01" db="EMBL/GenBank/DDBJ databases">
        <title>Draft genome sequence of Methylobacterium oxalidis strain NBRC 107715.</title>
        <authorList>
            <person name="Sun Q."/>
            <person name="Mori K."/>
        </authorList>
    </citation>
    <scope>NUCLEOTIDE SEQUENCE</scope>
    <source>
        <strain evidence="2">NBRC 107715</strain>
    </source>
</reference>
<evidence type="ECO:0000313" key="3">
    <source>
        <dbReference type="Proteomes" id="UP000321960"/>
    </source>
</evidence>
<dbReference type="AlphaFoldDB" id="A0A512JB48"/>
<evidence type="ECO:0000313" key="2">
    <source>
        <dbReference type="EMBL" id="GLS67636.1"/>
    </source>
</evidence>
<sequence>MSRRKNEVPVDKGTAYSVRTSSEVMRGVEGVIRDYLAHQNGWTRCRREKDEVNRGLQVRDGFFLREEDLENTIIHYFNDRRGLDKLGDALEIRISFGRILPYSA</sequence>